<feature type="transmembrane region" description="Helical" evidence="1">
    <location>
        <begin position="6"/>
        <end position="36"/>
    </location>
</feature>
<protein>
    <submittedName>
        <fullName evidence="2">Uncharacterized protein</fullName>
    </submittedName>
</protein>
<keyword evidence="1" id="KW-0472">Membrane</keyword>
<evidence type="ECO:0000313" key="2">
    <source>
        <dbReference type="EMBL" id="KGJ93640.1"/>
    </source>
</evidence>
<dbReference type="EMBL" id="JQED01000008">
    <property type="protein sequence ID" value="KGJ93640.1"/>
    <property type="molecule type" value="Genomic_DNA"/>
</dbReference>
<gene>
    <name evidence="2" type="ORF">ND2E_2133</name>
</gene>
<evidence type="ECO:0000313" key="3">
    <source>
        <dbReference type="Proteomes" id="UP000029843"/>
    </source>
</evidence>
<accession>A0A099KTZ7</accession>
<dbReference type="AlphaFoldDB" id="A0A099KTZ7"/>
<keyword evidence="1" id="KW-0812">Transmembrane</keyword>
<organism evidence="2 3">
    <name type="scientific">Colwellia psychrerythraea</name>
    <name type="common">Vibrio psychroerythus</name>
    <dbReference type="NCBI Taxonomy" id="28229"/>
    <lineage>
        <taxon>Bacteria</taxon>
        <taxon>Pseudomonadati</taxon>
        <taxon>Pseudomonadota</taxon>
        <taxon>Gammaproteobacteria</taxon>
        <taxon>Alteromonadales</taxon>
        <taxon>Colwelliaceae</taxon>
        <taxon>Colwellia</taxon>
    </lineage>
</organism>
<sequence>MQLFIGIVLVVISVCLFIIDIPLIGAISLFIGFGVLRGYRKGKAFYLIGGRSGNDSCCG</sequence>
<dbReference type="Proteomes" id="UP000029843">
    <property type="component" value="Unassembled WGS sequence"/>
</dbReference>
<proteinExistence type="predicted"/>
<reference evidence="2 3" key="1">
    <citation type="submission" date="2014-08" db="EMBL/GenBank/DDBJ databases">
        <title>Genomic and Phenotypic Diversity of Colwellia psychrerythraea strains from Disparate Marine Basins.</title>
        <authorList>
            <person name="Techtmann S.M."/>
            <person name="Stelling S.C."/>
            <person name="Utturkar S.M."/>
            <person name="Alshibli N."/>
            <person name="Harris A."/>
            <person name="Brown S.D."/>
            <person name="Hazen T.C."/>
        </authorList>
    </citation>
    <scope>NUCLEOTIDE SEQUENCE [LARGE SCALE GENOMIC DNA]</scope>
    <source>
        <strain evidence="2 3">ND2E</strain>
    </source>
</reference>
<comment type="caution">
    <text evidence="2">The sequence shown here is derived from an EMBL/GenBank/DDBJ whole genome shotgun (WGS) entry which is preliminary data.</text>
</comment>
<keyword evidence="1" id="KW-1133">Transmembrane helix</keyword>
<evidence type="ECO:0000256" key="1">
    <source>
        <dbReference type="SAM" id="Phobius"/>
    </source>
</evidence>
<name>A0A099KTZ7_COLPS</name>
<dbReference type="PATRIC" id="fig|28229.4.peg.1159"/>